<evidence type="ECO:0000259" key="2">
    <source>
        <dbReference type="PROSITE" id="PS50937"/>
    </source>
</evidence>
<dbReference type="Gene3D" id="1.10.1660.10">
    <property type="match status" value="1"/>
</dbReference>
<name>A0A1N7MCI5_9BACL</name>
<keyword evidence="4" id="KW-1185">Reference proteome</keyword>
<dbReference type="GO" id="GO:0003700">
    <property type="term" value="F:DNA-binding transcription factor activity"/>
    <property type="evidence" value="ECO:0007669"/>
    <property type="project" value="InterPro"/>
</dbReference>
<dbReference type="Proteomes" id="UP000186795">
    <property type="component" value="Unassembled WGS sequence"/>
</dbReference>
<gene>
    <name evidence="3" type="ORF">SAMN05421790_1061</name>
</gene>
<evidence type="ECO:0000256" key="1">
    <source>
        <dbReference type="ARBA" id="ARBA00023125"/>
    </source>
</evidence>
<dbReference type="SUPFAM" id="SSF46955">
    <property type="entry name" value="Putative DNA-binding domain"/>
    <property type="match status" value="1"/>
</dbReference>
<sequence>MLYTVKEISHLANVTIKTLHHYHKIGLLLPCKVSEAGYRLYGMKELERLQEILLYRELDFSLDKIKEILDGEPDRLSILSEQRKLILTRKDRLEQLIQTIDDSIEHAQKGEITDKSKMFRGFESEAGWKEALSEQNEYLKETYGYDLLEENPIDVQSMNKSAMEAKRFTDGMAKALKDGLRFDDEKVQHLIYQHLNFLNNHGHETTTADFAKQTRFFLNDDFHRNMLEGQQAGLSYYLCIAAETFASDEKR</sequence>
<dbReference type="GO" id="GO:0003677">
    <property type="term" value="F:DNA binding"/>
    <property type="evidence" value="ECO:0007669"/>
    <property type="project" value="UniProtKB-KW"/>
</dbReference>
<dbReference type="OrthoDB" id="9814833at2"/>
<dbReference type="PANTHER" id="PTHR30204">
    <property type="entry name" value="REDOX-CYCLING DRUG-SENSING TRANSCRIPTIONAL ACTIVATOR SOXR"/>
    <property type="match status" value="1"/>
</dbReference>
<protein>
    <submittedName>
        <fullName evidence="3">DNA-binding transcriptional regulator, MerR family</fullName>
    </submittedName>
</protein>
<accession>A0A1N7MCI5</accession>
<organism evidence="3 4">
    <name type="scientific">Kroppenstedtia eburnea</name>
    <dbReference type="NCBI Taxonomy" id="714067"/>
    <lineage>
        <taxon>Bacteria</taxon>
        <taxon>Bacillati</taxon>
        <taxon>Bacillota</taxon>
        <taxon>Bacilli</taxon>
        <taxon>Bacillales</taxon>
        <taxon>Thermoactinomycetaceae</taxon>
        <taxon>Kroppenstedtia</taxon>
    </lineage>
</organism>
<keyword evidence="1 3" id="KW-0238">DNA-binding</keyword>
<evidence type="ECO:0000313" key="3">
    <source>
        <dbReference type="EMBL" id="SIS83772.1"/>
    </source>
</evidence>
<dbReference type="CDD" id="cd01106">
    <property type="entry name" value="HTH_TipAL-Mta"/>
    <property type="match status" value="1"/>
</dbReference>
<dbReference type="PROSITE" id="PS50937">
    <property type="entry name" value="HTH_MERR_2"/>
    <property type="match status" value="1"/>
</dbReference>
<dbReference type="InterPro" id="IPR000551">
    <property type="entry name" value="MerR-type_HTH_dom"/>
</dbReference>
<dbReference type="SMART" id="SM00422">
    <property type="entry name" value="HTH_MERR"/>
    <property type="match status" value="1"/>
</dbReference>
<dbReference type="PANTHER" id="PTHR30204:SF90">
    <property type="entry name" value="HTH-TYPE TRANSCRIPTIONAL ACTIVATOR MTA"/>
    <property type="match status" value="1"/>
</dbReference>
<dbReference type="RefSeq" id="WP_076524938.1">
    <property type="nucleotide sequence ID" value="NZ_CP048103.1"/>
</dbReference>
<dbReference type="InterPro" id="IPR047057">
    <property type="entry name" value="MerR_fam"/>
</dbReference>
<dbReference type="InterPro" id="IPR009061">
    <property type="entry name" value="DNA-bd_dom_put_sf"/>
</dbReference>
<dbReference type="AlphaFoldDB" id="A0A1N7MCI5"/>
<dbReference type="SUPFAM" id="SSF89082">
    <property type="entry name" value="Antibiotic binding domain of TipA-like multidrug resistance regulators"/>
    <property type="match status" value="1"/>
</dbReference>
<dbReference type="Pfam" id="PF13411">
    <property type="entry name" value="MerR_1"/>
    <property type="match status" value="1"/>
</dbReference>
<feature type="domain" description="HTH merR-type" evidence="2">
    <location>
        <begin position="2"/>
        <end position="71"/>
    </location>
</feature>
<dbReference type="EMBL" id="FTOD01000006">
    <property type="protein sequence ID" value="SIS83772.1"/>
    <property type="molecule type" value="Genomic_DNA"/>
</dbReference>
<dbReference type="InterPro" id="IPR036244">
    <property type="entry name" value="TipA-like_antibiotic-bd"/>
</dbReference>
<evidence type="ECO:0000313" key="4">
    <source>
        <dbReference type="Proteomes" id="UP000186795"/>
    </source>
</evidence>
<reference evidence="4" key="1">
    <citation type="submission" date="2017-01" db="EMBL/GenBank/DDBJ databases">
        <authorList>
            <person name="Varghese N."/>
            <person name="Submissions S."/>
        </authorList>
    </citation>
    <scope>NUCLEOTIDE SEQUENCE [LARGE SCALE GENOMIC DNA]</scope>
    <source>
        <strain evidence="4">DSM 45196</strain>
    </source>
</reference>
<proteinExistence type="predicted"/>